<evidence type="ECO:0000313" key="3">
    <source>
        <dbReference type="EMBL" id="MST60005.1"/>
    </source>
</evidence>
<name>A0A6N7WT67_9ACTN</name>
<dbReference type="InterPro" id="IPR014961">
    <property type="entry name" value="DUF1829"/>
</dbReference>
<proteinExistence type="predicted"/>
<feature type="domain" description="DUF1828" evidence="1">
    <location>
        <begin position="34"/>
        <end position="122"/>
    </location>
</feature>
<gene>
    <name evidence="3" type="ORF">FYJ69_03605</name>
</gene>
<evidence type="ECO:0000313" key="4">
    <source>
        <dbReference type="Proteomes" id="UP000434342"/>
    </source>
</evidence>
<dbReference type="InterPro" id="IPR014960">
    <property type="entry name" value="DUF1828"/>
</dbReference>
<evidence type="ECO:0000259" key="2">
    <source>
        <dbReference type="Pfam" id="PF08862"/>
    </source>
</evidence>
<dbReference type="AlphaFoldDB" id="A0A6N7WT67"/>
<dbReference type="Pfam" id="PF08861">
    <property type="entry name" value="DUF1828"/>
    <property type="match status" value="1"/>
</dbReference>
<comment type="caution">
    <text evidence="3">The sequence shown here is derived from an EMBL/GenBank/DDBJ whole genome shotgun (WGS) entry which is preliminary data.</text>
</comment>
<organism evidence="3 4">
    <name type="scientific">Parafannyhessea umbonata</name>
    <dbReference type="NCBI Taxonomy" id="604330"/>
    <lineage>
        <taxon>Bacteria</taxon>
        <taxon>Bacillati</taxon>
        <taxon>Actinomycetota</taxon>
        <taxon>Coriobacteriia</taxon>
        <taxon>Coriobacteriales</taxon>
        <taxon>Atopobiaceae</taxon>
        <taxon>Parafannyhessea</taxon>
    </lineage>
</organism>
<evidence type="ECO:0000259" key="1">
    <source>
        <dbReference type="Pfam" id="PF08861"/>
    </source>
</evidence>
<protein>
    <submittedName>
        <fullName evidence="3">DUF1829 domain-containing protein</fullName>
    </submittedName>
</protein>
<feature type="domain" description="DUF1829" evidence="2">
    <location>
        <begin position="160"/>
        <end position="245"/>
    </location>
</feature>
<accession>A0A6N7WT67</accession>
<dbReference type="EMBL" id="VUND01000001">
    <property type="protein sequence ID" value="MST60005.1"/>
    <property type="molecule type" value="Genomic_DNA"/>
</dbReference>
<sequence length="258" mass="28551">MKESDATAIVDGYANQLRRDMEIVRQGDGFCVVTPMLNRNNDFMNVYMSDSPSHGIVVSDLGETIGDLEMSGFKMTSQRMAKLNAIVAGYGVSAKDGELYVSGSKEDIASRMNMLIQAMASVDDMYLLSSSSVRQLFAEDVGSWMLEHDISAVEGPSFTGRSGLPQKFDYAIGRSKRSPERLIKAVNNPTASGIRNVLFSWEDVKQSRRDSRGYVFLNAKNTKDGVVPDESLQACINYQIVPIMWGVNEERFVEELAA</sequence>
<reference evidence="3 4" key="1">
    <citation type="submission" date="2019-08" db="EMBL/GenBank/DDBJ databases">
        <title>In-depth cultivation of the pig gut microbiome towards novel bacterial diversity and tailored functional studies.</title>
        <authorList>
            <person name="Wylensek D."/>
            <person name="Hitch T.C.A."/>
            <person name="Clavel T."/>
        </authorList>
    </citation>
    <scope>NUCLEOTIDE SEQUENCE [LARGE SCALE GENOMIC DNA]</scope>
    <source>
        <strain evidence="3 4">WB01_CNA04</strain>
    </source>
</reference>
<dbReference type="RefSeq" id="WP_154540061.1">
    <property type="nucleotide sequence ID" value="NZ_VUND01000001.1"/>
</dbReference>
<dbReference type="Pfam" id="PF08862">
    <property type="entry name" value="DUF1829"/>
    <property type="match status" value="1"/>
</dbReference>
<dbReference type="Proteomes" id="UP000434342">
    <property type="component" value="Unassembled WGS sequence"/>
</dbReference>